<feature type="domain" description="Nitroreductase" evidence="1">
    <location>
        <begin position="114"/>
        <end position="267"/>
    </location>
</feature>
<sequence>MPWRAMSSSFVHSLSRMTCALMLGGDALETSPASAPMQVACPWRDARKVLIRLASACGRASGNCSGNETCIVPESRESSPSAPEAARWPAVREVAMDSAQDGPDAETVLQHLLRRHSIGPRQLSAPGPTRGELRLAARAAMRAPDHKRLSPVRLVEIPDARRAELAALFEDFARRSGRSAVEAKEEAARAWNGPALVALAARIDAEAGVPPHEQWIAVGGALANFMNALHLLGYGAKMLSGRKAADPRITAALCEPGETLVGWIAIGTPTAAAKARGEDDPDRILRSWARS</sequence>
<dbReference type="Proteomes" id="UP000321548">
    <property type="component" value="Unassembled WGS sequence"/>
</dbReference>
<dbReference type="Pfam" id="PF00881">
    <property type="entry name" value="Nitroreductase"/>
    <property type="match status" value="1"/>
</dbReference>
<name>A0A5C8NW98_9BURK</name>
<reference evidence="2 3" key="1">
    <citation type="submission" date="2019-06" db="EMBL/GenBank/DDBJ databases">
        <title>Quisquiliibacterium sp. nov., isolated from a maize field.</title>
        <authorList>
            <person name="Lin S.-Y."/>
            <person name="Tsai C.-F."/>
            <person name="Young C.-C."/>
        </authorList>
    </citation>
    <scope>NUCLEOTIDE SEQUENCE [LARGE SCALE GENOMIC DNA]</scope>
    <source>
        <strain evidence="2 3">CC-CFT501</strain>
    </source>
</reference>
<dbReference type="PANTHER" id="PTHR43821">
    <property type="entry name" value="NAD(P)H NITROREDUCTASE YDJA-RELATED"/>
    <property type="match status" value="1"/>
</dbReference>
<dbReference type="OrthoDB" id="9804207at2"/>
<dbReference type="SUPFAM" id="SSF55469">
    <property type="entry name" value="FMN-dependent nitroreductase-like"/>
    <property type="match status" value="1"/>
</dbReference>
<gene>
    <name evidence="2" type="ORF">FHP08_10695</name>
</gene>
<dbReference type="AlphaFoldDB" id="A0A5C8NW98"/>
<protein>
    <recommendedName>
        <fullName evidence="1">Nitroreductase domain-containing protein</fullName>
    </recommendedName>
</protein>
<dbReference type="InterPro" id="IPR052530">
    <property type="entry name" value="NAD(P)H_nitroreductase"/>
</dbReference>
<dbReference type="InterPro" id="IPR029479">
    <property type="entry name" value="Nitroreductase"/>
</dbReference>
<organism evidence="2 3">
    <name type="scientific">Zeimonas arvi</name>
    <dbReference type="NCBI Taxonomy" id="2498847"/>
    <lineage>
        <taxon>Bacteria</taxon>
        <taxon>Pseudomonadati</taxon>
        <taxon>Pseudomonadota</taxon>
        <taxon>Betaproteobacteria</taxon>
        <taxon>Burkholderiales</taxon>
        <taxon>Burkholderiaceae</taxon>
        <taxon>Zeimonas</taxon>
    </lineage>
</organism>
<accession>A0A5C8NW98</accession>
<keyword evidence="3" id="KW-1185">Reference proteome</keyword>
<comment type="caution">
    <text evidence="2">The sequence shown here is derived from an EMBL/GenBank/DDBJ whole genome shotgun (WGS) entry which is preliminary data.</text>
</comment>
<dbReference type="GO" id="GO:0016491">
    <property type="term" value="F:oxidoreductase activity"/>
    <property type="evidence" value="ECO:0007669"/>
    <property type="project" value="InterPro"/>
</dbReference>
<dbReference type="Gene3D" id="3.40.109.10">
    <property type="entry name" value="NADH Oxidase"/>
    <property type="match status" value="1"/>
</dbReference>
<evidence type="ECO:0000313" key="3">
    <source>
        <dbReference type="Proteomes" id="UP000321548"/>
    </source>
</evidence>
<evidence type="ECO:0000259" key="1">
    <source>
        <dbReference type="Pfam" id="PF00881"/>
    </source>
</evidence>
<proteinExistence type="predicted"/>
<dbReference type="EMBL" id="VDUY01000004">
    <property type="protein sequence ID" value="TXL65260.1"/>
    <property type="molecule type" value="Genomic_DNA"/>
</dbReference>
<dbReference type="PANTHER" id="PTHR43821:SF1">
    <property type="entry name" value="NAD(P)H NITROREDUCTASE YDJA-RELATED"/>
    <property type="match status" value="1"/>
</dbReference>
<dbReference type="InterPro" id="IPR000415">
    <property type="entry name" value="Nitroreductase-like"/>
</dbReference>
<evidence type="ECO:0000313" key="2">
    <source>
        <dbReference type="EMBL" id="TXL65260.1"/>
    </source>
</evidence>